<feature type="region of interest" description="Disordered" evidence="1">
    <location>
        <begin position="1"/>
        <end position="60"/>
    </location>
</feature>
<feature type="non-terminal residue" evidence="2">
    <location>
        <position position="60"/>
    </location>
</feature>
<name>A0A9N7NES2_STRHE</name>
<protein>
    <submittedName>
        <fullName evidence="2">Uncharacterized protein</fullName>
    </submittedName>
</protein>
<reference evidence="2" key="1">
    <citation type="submission" date="2019-12" db="EMBL/GenBank/DDBJ databases">
        <authorList>
            <person name="Scholes J."/>
        </authorList>
    </citation>
    <scope>NUCLEOTIDE SEQUENCE</scope>
</reference>
<comment type="caution">
    <text evidence="2">The sequence shown here is derived from an EMBL/GenBank/DDBJ whole genome shotgun (WGS) entry which is preliminary data.</text>
</comment>
<feature type="compositionally biased region" description="Acidic residues" evidence="1">
    <location>
        <begin position="1"/>
        <end position="20"/>
    </location>
</feature>
<proteinExistence type="predicted"/>
<dbReference type="Proteomes" id="UP001153555">
    <property type="component" value="Unassembled WGS sequence"/>
</dbReference>
<dbReference type="AlphaFoldDB" id="A0A9N7NES2"/>
<evidence type="ECO:0000256" key="1">
    <source>
        <dbReference type="SAM" id="MobiDB-lite"/>
    </source>
</evidence>
<keyword evidence="3" id="KW-1185">Reference proteome</keyword>
<evidence type="ECO:0000313" key="2">
    <source>
        <dbReference type="EMBL" id="CAA0833042.1"/>
    </source>
</evidence>
<organism evidence="2 3">
    <name type="scientific">Striga hermonthica</name>
    <name type="common">Purple witchweed</name>
    <name type="synonym">Buchnera hermonthica</name>
    <dbReference type="NCBI Taxonomy" id="68872"/>
    <lineage>
        <taxon>Eukaryota</taxon>
        <taxon>Viridiplantae</taxon>
        <taxon>Streptophyta</taxon>
        <taxon>Embryophyta</taxon>
        <taxon>Tracheophyta</taxon>
        <taxon>Spermatophyta</taxon>
        <taxon>Magnoliopsida</taxon>
        <taxon>eudicotyledons</taxon>
        <taxon>Gunneridae</taxon>
        <taxon>Pentapetalae</taxon>
        <taxon>asterids</taxon>
        <taxon>lamiids</taxon>
        <taxon>Lamiales</taxon>
        <taxon>Orobanchaceae</taxon>
        <taxon>Buchnereae</taxon>
        <taxon>Striga</taxon>
    </lineage>
</organism>
<dbReference type="EMBL" id="CACSLK010027837">
    <property type="protein sequence ID" value="CAA0833042.1"/>
    <property type="molecule type" value="Genomic_DNA"/>
</dbReference>
<feature type="compositionally biased region" description="Acidic residues" evidence="1">
    <location>
        <begin position="34"/>
        <end position="44"/>
    </location>
</feature>
<accession>A0A9N7NES2</accession>
<gene>
    <name evidence="2" type="ORF">SHERM_28316</name>
</gene>
<evidence type="ECO:0000313" key="3">
    <source>
        <dbReference type="Proteomes" id="UP001153555"/>
    </source>
</evidence>
<sequence>MDNDDDEDDGGNDDDDDDQMNESFDAEMAHLESDKEESGDEEMDEVSHREASPSHLRRAS</sequence>